<dbReference type="InterPro" id="IPR007803">
    <property type="entry name" value="Asp/Arg/Pro-Hydrxlase"/>
</dbReference>
<sequence length="275" mass="30639">MQLLNYAEIPDALATRLPAALGLNPDALDTARLAALLTRHAKQPHESFVDDRVAKQAQATAPLRATVARWITPHYAALETIRLRRVSRIHHLQLPFECDLDALRADLAEVAPVGWSPHFNTGYYSGDWSGIPLRGIPGTHVPLYADPTRSDFADTQLMSRCSYIPQLLARLECPIEAVRFLKLAAGASIHEHRDLGLCFEQGAARLHVPVHTSPDVDFRLDDQSLSLGAGECWYINFDLPHRVTNRGVNDRVHLVIDLRVNPWLQAMFDMAQAAP</sequence>
<keyword evidence="3" id="KW-1185">Reference proteome</keyword>
<proteinExistence type="predicted"/>
<dbReference type="OrthoDB" id="1441538at2"/>
<gene>
    <name evidence="2" type="ORF">ELE36_16965</name>
</gene>
<dbReference type="InterPro" id="IPR027443">
    <property type="entry name" value="IPNS-like_sf"/>
</dbReference>
<dbReference type="Pfam" id="PF05118">
    <property type="entry name" value="Asp_Arg_Hydrox"/>
    <property type="match status" value="1"/>
</dbReference>
<dbReference type="Proteomes" id="UP000291562">
    <property type="component" value="Chromosome"/>
</dbReference>
<dbReference type="Gene3D" id="2.60.120.330">
    <property type="entry name" value="B-lactam Antibiotic, Isopenicillin N Synthase, Chain"/>
    <property type="match status" value="1"/>
</dbReference>
<dbReference type="AlphaFoldDB" id="A0A411HQH2"/>
<evidence type="ECO:0000259" key="1">
    <source>
        <dbReference type="Pfam" id="PF05118"/>
    </source>
</evidence>
<name>A0A411HQH2_9GAMM</name>
<feature type="domain" description="Aspartyl/asparaginy/proline hydroxylase" evidence="1">
    <location>
        <begin position="155"/>
        <end position="258"/>
    </location>
</feature>
<dbReference type="EMBL" id="CP035704">
    <property type="protein sequence ID" value="QBB72748.1"/>
    <property type="molecule type" value="Genomic_DNA"/>
</dbReference>
<evidence type="ECO:0000313" key="2">
    <source>
        <dbReference type="EMBL" id="QBB72748.1"/>
    </source>
</evidence>
<evidence type="ECO:0000313" key="3">
    <source>
        <dbReference type="Proteomes" id="UP000291562"/>
    </source>
</evidence>
<accession>A0A411HQH2</accession>
<dbReference type="KEGG" id="xbc:ELE36_16965"/>
<organism evidence="2 3">
    <name type="scientific">Pseudolysobacter antarcticus</name>
    <dbReference type="NCBI Taxonomy" id="2511995"/>
    <lineage>
        <taxon>Bacteria</taxon>
        <taxon>Pseudomonadati</taxon>
        <taxon>Pseudomonadota</taxon>
        <taxon>Gammaproteobacteria</taxon>
        <taxon>Lysobacterales</taxon>
        <taxon>Rhodanobacteraceae</taxon>
        <taxon>Pseudolysobacter</taxon>
    </lineage>
</organism>
<protein>
    <recommendedName>
        <fullName evidence="1">Aspartyl/asparaginy/proline hydroxylase domain-containing protein</fullName>
    </recommendedName>
</protein>
<dbReference type="SUPFAM" id="SSF51197">
    <property type="entry name" value="Clavaminate synthase-like"/>
    <property type="match status" value="1"/>
</dbReference>
<reference evidence="2 3" key="1">
    <citation type="submission" date="2019-01" db="EMBL/GenBank/DDBJ databases">
        <title>Pseudolysobacter antarctica gen. nov., sp. nov., isolated from Fildes Peninsula, Antarctica.</title>
        <authorList>
            <person name="Wei Z."/>
            <person name="Peng F."/>
        </authorList>
    </citation>
    <scope>NUCLEOTIDE SEQUENCE [LARGE SCALE GENOMIC DNA]</scope>
    <source>
        <strain evidence="2 3">AQ6-296</strain>
    </source>
</reference>